<evidence type="ECO:0000256" key="16">
    <source>
        <dbReference type="ARBA" id="ARBA00052376"/>
    </source>
</evidence>
<evidence type="ECO:0000256" key="1">
    <source>
        <dbReference type="ARBA" id="ARBA00004305"/>
    </source>
</evidence>
<evidence type="ECO:0000256" key="20">
    <source>
        <dbReference type="ARBA" id="ARBA00076241"/>
    </source>
</evidence>
<evidence type="ECO:0000256" key="24">
    <source>
        <dbReference type="SAM" id="MobiDB-lite"/>
    </source>
</evidence>
<feature type="compositionally biased region" description="Basic and acidic residues" evidence="24">
    <location>
        <begin position="1"/>
        <end position="11"/>
    </location>
</feature>
<keyword evidence="9" id="KW-0443">Lipid metabolism</keyword>
<comment type="subcellular location">
    <subcellularLocation>
        <location evidence="1">Mitochondrion matrix</location>
    </subcellularLocation>
</comment>
<comment type="catalytic activity">
    <reaction evidence="15">
        <text>(2E)-tetradecenoyl-CoA = (3Z)-tetradecenoyl-CoA</text>
        <dbReference type="Rhea" id="RHEA:29847"/>
        <dbReference type="ChEBI" id="CHEBI:61405"/>
        <dbReference type="ChEBI" id="CHEBI:61968"/>
    </reaction>
    <physiologicalReaction direction="right-to-left" evidence="15">
        <dbReference type="Rhea" id="RHEA:29849"/>
    </physiologicalReaction>
</comment>
<evidence type="ECO:0000256" key="17">
    <source>
        <dbReference type="ARBA" id="ARBA00052542"/>
    </source>
</evidence>
<dbReference type="Gene3D" id="6.10.250.170">
    <property type="match status" value="1"/>
</dbReference>
<dbReference type="Ensembl" id="ENSCHIT00000013564.1">
    <property type="protein sequence ID" value="ENSCHIP00000005864.1"/>
    <property type="gene ID" value="ENSCHIG00000009819.1"/>
</dbReference>
<evidence type="ECO:0000256" key="10">
    <source>
        <dbReference type="ARBA" id="ARBA00023128"/>
    </source>
</evidence>
<evidence type="ECO:0000256" key="13">
    <source>
        <dbReference type="ARBA" id="ARBA00036336"/>
    </source>
</evidence>
<comment type="catalytic activity">
    <reaction evidence="12">
        <text>a (3E)-enoyl-CoA = a 4-saturated (2E)-enoyl-CoA</text>
        <dbReference type="Rhea" id="RHEA:45228"/>
        <dbReference type="ChEBI" id="CHEBI:58521"/>
        <dbReference type="ChEBI" id="CHEBI:85097"/>
        <dbReference type="EC" id="5.3.3.8"/>
    </reaction>
    <physiologicalReaction direction="left-to-right" evidence="12">
        <dbReference type="Rhea" id="RHEA:45229"/>
    </physiologicalReaction>
</comment>
<comment type="catalytic activity">
    <reaction evidence="14">
        <text>(3Z)-decenoyl-CoA = (2E)-decenoyl-CoA</text>
        <dbReference type="Rhea" id="RHEA:77195"/>
        <dbReference type="ChEBI" id="CHEBI:61406"/>
        <dbReference type="ChEBI" id="CHEBI:195601"/>
    </reaction>
    <physiologicalReaction direction="left-to-right" evidence="14">
        <dbReference type="Rhea" id="RHEA:77196"/>
    </physiologicalReaction>
</comment>
<evidence type="ECO:0000256" key="5">
    <source>
        <dbReference type="ARBA" id="ARBA00012064"/>
    </source>
</evidence>
<keyword evidence="10" id="KW-0496">Mitochondrion</keyword>
<gene>
    <name evidence="25" type="primary">ECI1</name>
</gene>
<dbReference type="EC" id="5.3.3.8" evidence="5"/>
<evidence type="ECO:0000256" key="23">
    <source>
        <dbReference type="ARBA" id="ARBA00083575"/>
    </source>
</evidence>
<keyword evidence="11" id="KW-0413">Isomerase</keyword>
<evidence type="ECO:0000256" key="4">
    <source>
        <dbReference type="ARBA" id="ARBA00011233"/>
    </source>
</evidence>
<dbReference type="GO" id="GO:0005759">
    <property type="term" value="C:mitochondrial matrix"/>
    <property type="evidence" value="ECO:0007669"/>
    <property type="project" value="UniProtKB-SubCell"/>
</dbReference>
<reference evidence="25 26" key="1">
    <citation type="submission" date="2016-04" db="EMBL/GenBank/DDBJ databases">
        <title>Polished mammalian reference genomes with single-molecule sequencing and chromosome conformation capture applied to the Capra hircus genome.</title>
        <authorList>
            <person name="Bickhart D.M."/>
            <person name="Koren S."/>
            <person name="Rosen B."/>
            <person name="Hastie A."/>
            <person name="Liachko I."/>
            <person name="Sullivan S.T."/>
            <person name="Burton J."/>
            <person name="Sayre B.L."/>
            <person name="Huson H.J."/>
            <person name="Lee J."/>
            <person name="Lam E."/>
            <person name="Kelley C.M."/>
            <person name="Hutchison J.L."/>
            <person name="Zhou Y."/>
            <person name="Sun J."/>
            <person name="Crisa A."/>
            <person name="Schwartz J.C."/>
            <person name="Hammond J.A."/>
            <person name="Schroeder S.G."/>
            <person name="Liu G.E."/>
            <person name="Dunham M."/>
            <person name="Shendure J."/>
            <person name="Sonstegard T.S."/>
            <person name="Phillippy A.M."/>
            <person name="Van Tassell C.P."/>
            <person name="Smith T.P."/>
        </authorList>
    </citation>
    <scope>NUCLEOTIDE SEQUENCE [LARGE SCALE GENOMIC DNA]</scope>
</reference>
<evidence type="ECO:0000256" key="19">
    <source>
        <dbReference type="ARBA" id="ARBA00068317"/>
    </source>
</evidence>
<dbReference type="FunFam" id="3.90.226.10:FF:000034">
    <property type="entry name" value="Enoyl-CoA delta isomerase 1"/>
    <property type="match status" value="1"/>
</dbReference>
<name>A0A452E1J2_CAPHI</name>
<evidence type="ECO:0000256" key="6">
    <source>
        <dbReference type="ARBA" id="ARBA00022832"/>
    </source>
</evidence>
<keyword evidence="7" id="KW-0809">Transit peptide</keyword>
<dbReference type="GO" id="GO:0004165">
    <property type="term" value="F:delta(3)-delta(2)-enoyl-CoA isomerase activity"/>
    <property type="evidence" value="ECO:0007669"/>
    <property type="project" value="UniProtKB-EC"/>
</dbReference>
<proteinExistence type="inferred from homology"/>
<dbReference type="InterPro" id="IPR001753">
    <property type="entry name" value="Enoyl-CoA_hydra/iso"/>
</dbReference>
<dbReference type="EMBL" id="LWLT01000031">
    <property type="status" value="NOT_ANNOTATED_CDS"/>
    <property type="molecule type" value="Genomic_DNA"/>
</dbReference>
<dbReference type="Gene3D" id="3.90.226.10">
    <property type="entry name" value="2-enoyl-CoA Hydratase, Chain A, domain 1"/>
    <property type="match status" value="1"/>
</dbReference>
<dbReference type="SUPFAM" id="SSF52096">
    <property type="entry name" value="ClpP/crotonase"/>
    <property type="match status" value="1"/>
</dbReference>
<evidence type="ECO:0000256" key="14">
    <source>
        <dbReference type="ARBA" id="ARBA00050938"/>
    </source>
</evidence>
<evidence type="ECO:0000256" key="8">
    <source>
        <dbReference type="ARBA" id="ARBA00022990"/>
    </source>
</evidence>
<evidence type="ECO:0000256" key="3">
    <source>
        <dbReference type="ARBA" id="ARBA00005254"/>
    </source>
</evidence>
<dbReference type="GeneTree" id="ENSGT00390000005678"/>
<comment type="similarity">
    <text evidence="3">Belongs to the enoyl-CoA hydratase/isomerase family.</text>
</comment>
<feature type="region of interest" description="Disordered" evidence="24">
    <location>
        <begin position="1"/>
        <end position="23"/>
    </location>
</feature>
<reference evidence="25" key="2">
    <citation type="submission" date="2025-08" db="UniProtKB">
        <authorList>
            <consortium name="Ensembl"/>
        </authorList>
    </citation>
    <scope>IDENTIFICATION</scope>
</reference>
<evidence type="ECO:0000256" key="18">
    <source>
        <dbReference type="ARBA" id="ARBA00056147"/>
    </source>
</evidence>
<comment type="function">
    <text evidence="18">Key enzyme of fatty acid beta-oxidation. Able to isomerize both 3-cis (3Z) and 3-trans (3E) double bonds into the 2-trans (2E) form in a range of enoyl-CoA species, with a preference for (3Z)-enoyl-CoAs over (3E)-enoyl-CoAs. The catalytic efficiency of this enzyme is not affected by the fatty acyl chain length.</text>
</comment>
<evidence type="ECO:0000313" key="25">
    <source>
        <dbReference type="Ensembl" id="ENSCHIP00000005864.1"/>
    </source>
</evidence>
<keyword evidence="8" id="KW-0007">Acetylation</keyword>
<evidence type="ECO:0000256" key="9">
    <source>
        <dbReference type="ARBA" id="ARBA00023098"/>
    </source>
</evidence>
<comment type="pathway">
    <text evidence="2">Lipid metabolism; fatty acid beta-oxidation.</text>
</comment>
<dbReference type="Proteomes" id="UP000291000">
    <property type="component" value="Chromosome 25"/>
</dbReference>
<evidence type="ECO:0000256" key="7">
    <source>
        <dbReference type="ARBA" id="ARBA00022946"/>
    </source>
</evidence>
<evidence type="ECO:0000256" key="2">
    <source>
        <dbReference type="ARBA" id="ARBA00005005"/>
    </source>
</evidence>
<dbReference type="Pfam" id="PF00378">
    <property type="entry name" value="ECH_1"/>
    <property type="match status" value="1"/>
</dbReference>
<evidence type="ECO:0000256" key="22">
    <source>
        <dbReference type="ARBA" id="ARBA00082088"/>
    </source>
</evidence>
<dbReference type="Bgee" id="ENSCHIG00000009819">
    <property type="expression patterns" value="Expressed in liver and 17 other cell types or tissues"/>
</dbReference>
<dbReference type="CDD" id="cd06558">
    <property type="entry name" value="crotonase-like"/>
    <property type="match status" value="1"/>
</dbReference>
<dbReference type="AlphaFoldDB" id="A0A452E1J2"/>
<evidence type="ECO:0000256" key="21">
    <source>
        <dbReference type="ARBA" id="ARBA00078358"/>
    </source>
</evidence>
<comment type="catalytic activity">
    <reaction evidence="17">
        <text>(3Z)-octenoyl-CoA = (2E)-octenoyl-CoA</text>
        <dbReference type="Rhea" id="RHEA:46044"/>
        <dbReference type="ChEBI" id="CHEBI:62242"/>
        <dbReference type="ChEBI" id="CHEBI:85640"/>
    </reaction>
    <physiologicalReaction direction="left-to-right" evidence="17">
        <dbReference type="Rhea" id="RHEA:46045"/>
    </physiologicalReaction>
</comment>
<dbReference type="GO" id="GO:0006635">
    <property type="term" value="P:fatty acid beta-oxidation"/>
    <property type="evidence" value="ECO:0007669"/>
    <property type="project" value="TreeGrafter"/>
</dbReference>
<dbReference type="PANTHER" id="PTHR11941">
    <property type="entry name" value="ENOYL-COA HYDRATASE-RELATED"/>
    <property type="match status" value="1"/>
</dbReference>
<comment type="catalytic activity">
    <reaction evidence="16">
        <text>(3Z)-dodecenoyl-CoA = (2E)-dodecenoyl-CoA</text>
        <dbReference type="Rhea" id="RHEA:23716"/>
        <dbReference type="ChEBI" id="CHEBI:57330"/>
        <dbReference type="ChEBI" id="CHEBI:58543"/>
        <dbReference type="EC" id="5.3.3.8"/>
    </reaction>
    <physiologicalReaction direction="left-to-right" evidence="16">
        <dbReference type="Rhea" id="RHEA:23717"/>
    </physiologicalReaction>
</comment>
<evidence type="ECO:0000313" key="26">
    <source>
        <dbReference type="Proteomes" id="UP000291000"/>
    </source>
</evidence>
<sequence>VWAAKAWREGDPGGTRAGRRPRAGSVPTGFLDVDVTSAPLALECLYTPWAPGTDSDGAPTPQDCPRVFSAGLDLTEMCGRNPAHYAEYWKAVQELWLRTYLSSLVLVAAINGACPAGGCIIALACDCRVLADNPKYHIGLNETLLGITAPFWFKDAYVNTIGHRASEQALQLGYLFPPSEALQVGLVDQVVPEDQVLSTALSEMARWLAVPDHARQLTKNMMRKATADRLLRQRDADIQNFVSFICRDSIQKSLQVYLEKLRQRKG</sequence>
<dbReference type="InterPro" id="IPR029045">
    <property type="entry name" value="ClpP/crotonase-like_dom_sf"/>
</dbReference>
<dbReference type="PANTHER" id="PTHR11941:SF45">
    <property type="entry name" value="ENOYL-COA DELTA ISOMERASE 1, MITOCHONDRIAL"/>
    <property type="match status" value="1"/>
</dbReference>
<organism evidence="25 26">
    <name type="scientific">Capra hircus</name>
    <name type="common">Goat</name>
    <dbReference type="NCBI Taxonomy" id="9925"/>
    <lineage>
        <taxon>Eukaryota</taxon>
        <taxon>Metazoa</taxon>
        <taxon>Chordata</taxon>
        <taxon>Craniata</taxon>
        <taxon>Vertebrata</taxon>
        <taxon>Euteleostomi</taxon>
        <taxon>Mammalia</taxon>
        <taxon>Eutheria</taxon>
        <taxon>Laurasiatheria</taxon>
        <taxon>Artiodactyla</taxon>
        <taxon>Ruminantia</taxon>
        <taxon>Pecora</taxon>
        <taxon>Bovidae</taxon>
        <taxon>Caprinae</taxon>
        <taxon>Capra</taxon>
    </lineage>
</organism>
<comment type="subunit">
    <text evidence="4">Homotrimer.</text>
</comment>
<accession>A0A452E1J2</accession>
<evidence type="ECO:0000256" key="15">
    <source>
        <dbReference type="ARBA" id="ARBA00051293"/>
    </source>
</evidence>
<evidence type="ECO:0000256" key="11">
    <source>
        <dbReference type="ARBA" id="ARBA00023235"/>
    </source>
</evidence>
<keyword evidence="6" id="KW-0276">Fatty acid metabolism</keyword>
<evidence type="ECO:0000256" key="12">
    <source>
        <dbReference type="ARBA" id="ARBA00035949"/>
    </source>
</evidence>
<comment type="catalytic activity">
    <reaction evidence="13">
        <text>(3Z)-hexenoyl-CoA = (2E)-hexenoyl-CoA</text>
        <dbReference type="Rhea" id="RHEA:45748"/>
        <dbReference type="ChEBI" id="CHEBI:62077"/>
        <dbReference type="ChEBI" id="CHEBI:85415"/>
    </reaction>
    <physiologicalReaction direction="left-to-right" evidence="13">
        <dbReference type="Rhea" id="RHEA:45749"/>
    </physiologicalReaction>
</comment>
<reference evidence="25" key="3">
    <citation type="submission" date="2025-09" db="UniProtKB">
        <authorList>
            <consortium name="Ensembl"/>
        </authorList>
    </citation>
    <scope>IDENTIFICATION</scope>
</reference>
<keyword evidence="26" id="KW-1185">Reference proteome</keyword>
<protein>
    <recommendedName>
        <fullName evidence="19">Enoyl-CoA delta isomerase 1, mitochondrial</fullName>
        <ecNumber evidence="5">5.3.3.8</ecNumber>
    </recommendedName>
    <alternativeName>
        <fullName evidence="23">3,2-trans-enoyl-CoA isomerase</fullName>
    </alternativeName>
    <alternativeName>
        <fullName evidence="20 21">Delta(3),Delta(2)-enoyl-CoA isomerase</fullName>
    </alternativeName>
    <alternativeName>
        <fullName evidence="22">Dodecenoyl-CoA isomerase</fullName>
    </alternativeName>
</protein>